<dbReference type="SMART" id="SM00347">
    <property type="entry name" value="HTH_MARR"/>
    <property type="match status" value="1"/>
</dbReference>
<dbReference type="InterPro" id="IPR039422">
    <property type="entry name" value="MarR/SlyA-like"/>
</dbReference>
<name>A0A098BNC8_9NOCA</name>
<dbReference type="OrthoDB" id="69852at2"/>
<dbReference type="PANTHER" id="PTHR33164">
    <property type="entry name" value="TRANSCRIPTIONAL REGULATOR, MARR FAMILY"/>
    <property type="match status" value="1"/>
</dbReference>
<sequence length="148" mass="16509">MAVDLNTALLMFIAARSAENRILAALRRAGYDDITLAQARVAARIGPDGTRLTDLAEQAQVAKQTASFLVDQLERAGYVERTVDPTDARARLVRIARRGTEALPVARAEEARIEAEWTEHLGVRRMKQLREALTLLREITDPYRPTEA</sequence>
<dbReference type="Pfam" id="PF12802">
    <property type="entry name" value="MarR_2"/>
    <property type="match status" value="1"/>
</dbReference>
<dbReference type="InterPro" id="IPR036388">
    <property type="entry name" value="WH-like_DNA-bd_sf"/>
</dbReference>
<dbReference type="GO" id="GO:0006950">
    <property type="term" value="P:response to stress"/>
    <property type="evidence" value="ECO:0007669"/>
    <property type="project" value="TreeGrafter"/>
</dbReference>
<dbReference type="PANTHER" id="PTHR33164:SF99">
    <property type="entry name" value="MARR FAMILY REGULATORY PROTEIN"/>
    <property type="match status" value="1"/>
</dbReference>
<organism evidence="2 3">
    <name type="scientific">Rhodococcus ruber</name>
    <dbReference type="NCBI Taxonomy" id="1830"/>
    <lineage>
        <taxon>Bacteria</taxon>
        <taxon>Bacillati</taxon>
        <taxon>Actinomycetota</taxon>
        <taxon>Actinomycetes</taxon>
        <taxon>Mycobacteriales</taxon>
        <taxon>Nocardiaceae</taxon>
        <taxon>Rhodococcus</taxon>
    </lineage>
</organism>
<proteinExistence type="predicted"/>
<dbReference type="SUPFAM" id="SSF46785">
    <property type="entry name" value="Winged helix' DNA-binding domain"/>
    <property type="match status" value="1"/>
</dbReference>
<gene>
    <name evidence="2" type="ORF">RHRU231_550018</name>
</gene>
<protein>
    <submittedName>
        <fullName evidence="2">Putative MarR family transcriptional regulator</fullName>
    </submittedName>
</protein>
<dbReference type="eggNOG" id="COG1846">
    <property type="taxonomic scope" value="Bacteria"/>
</dbReference>
<dbReference type="EMBL" id="CCSD01000067">
    <property type="protein sequence ID" value="CDZ89732.1"/>
    <property type="molecule type" value="Genomic_DNA"/>
</dbReference>
<dbReference type="Proteomes" id="UP000042997">
    <property type="component" value="Unassembled WGS sequence"/>
</dbReference>
<dbReference type="InterPro" id="IPR000835">
    <property type="entry name" value="HTH_MarR-typ"/>
</dbReference>
<dbReference type="InterPro" id="IPR036390">
    <property type="entry name" value="WH_DNA-bd_sf"/>
</dbReference>
<dbReference type="PROSITE" id="PS50995">
    <property type="entry name" value="HTH_MARR_2"/>
    <property type="match status" value="1"/>
</dbReference>
<evidence type="ECO:0000313" key="2">
    <source>
        <dbReference type="EMBL" id="CDZ89732.1"/>
    </source>
</evidence>
<evidence type="ECO:0000313" key="3">
    <source>
        <dbReference type="Proteomes" id="UP000042997"/>
    </source>
</evidence>
<evidence type="ECO:0000259" key="1">
    <source>
        <dbReference type="PROSITE" id="PS50995"/>
    </source>
</evidence>
<accession>A0A098BNC8</accession>
<dbReference type="AlphaFoldDB" id="A0A098BNC8"/>
<dbReference type="Gene3D" id="1.10.10.10">
    <property type="entry name" value="Winged helix-like DNA-binding domain superfamily/Winged helix DNA-binding domain"/>
    <property type="match status" value="1"/>
</dbReference>
<dbReference type="RefSeq" id="WP_040272869.1">
    <property type="nucleotide sequence ID" value="NZ_JAJNCM010000001.1"/>
</dbReference>
<reference evidence="2 3" key="1">
    <citation type="journal article" date="2014" name="Genome Announc.">
        <title>Draft Genome Sequence of Propane- and Butane-Oxidizing Actinobacterium Rhodococcus ruber IEGM 231.</title>
        <authorList>
            <person name="Ivshina I.B."/>
            <person name="Kuyukina M.S."/>
            <person name="Krivoruchko A.V."/>
            <person name="Barbe V."/>
            <person name="Fischer C."/>
        </authorList>
    </citation>
    <scope>NUCLEOTIDE SEQUENCE [LARGE SCALE GENOMIC DNA]</scope>
</reference>
<feature type="domain" description="HTH marR-type" evidence="1">
    <location>
        <begin position="2"/>
        <end position="141"/>
    </location>
</feature>
<dbReference type="GO" id="GO:0003700">
    <property type="term" value="F:DNA-binding transcription factor activity"/>
    <property type="evidence" value="ECO:0007669"/>
    <property type="project" value="InterPro"/>
</dbReference>